<evidence type="ECO:0000313" key="3">
    <source>
        <dbReference type="Proteomes" id="UP000781710"/>
    </source>
</evidence>
<gene>
    <name evidence="2" type="ORF">CSC78_16930</name>
</gene>
<comment type="caution">
    <text evidence="2">The sequence shown here is derived from an EMBL/GenBank/DDBJ whole genome shotgun (WGS) entry which is preliminary data.</text>
</comment>
<evidence type="ECO:0000256" key="1">
    <source>
        <dbReference type="SAM" id="SignalP"/>
    </source>
</evidence>
<dbReference type="Proteomes" id="UP000781710">
    <property type="component" value="Unassembled WGS sequence"/>
</dbReference>
<dbReference type="EMBL" id="PDWW01000032">
    <property type="protein sequence ID" value="KAF1722535.1"/>
    <property type="molecule type" value="Genomic_DNA"/>
</dbReference>
<sequence length="191" mass="21150">MWMRAVWVSVLLSMALSVSAQDVVDRLKVPGPIGFSGETFRLAWTSNPSDRLYKQEYLPAGQTLERYESMLMLDLTFDGATPRQKAAAFAATLDARKSSDPVVNYEVLLGDNGEVILDFLLSAKPAGGDLIVEWNAYRYSTLGDGVQMVGISRRAYGDAAEDFLRHRLKALREHDIRALAALELRATLPAK</sequence>
<proteinExistence type="predicted"/>
<keyword evidence="3" id="KW-1185">Reference proteome</keyword>
<feature type="chain" id="PRO_5047322664" description="Chalcone isomerase domain-containing protein" evidence="1">
    <location>
        <begin position="21"/>
        <end position="191"/>
    </location>
</feature>
<evidence type="ECO:0008006" key="4">
    <source>
        <dbReference type="Google" id="ProtNLM"/>
    </source>
</evidence>
<evidence type="ECO:0000313" key="2">
    <source>
        <dbReference type="EMBL" id="KAF1722535.1"/>
    </source>
</evidence>
<accession>A0ABQ6ZD48</accession>
<name>A0ABQ6ZD48_9GAMM</name>
<reference evidence="2 3" key="1">
    <citation type="submission" date="2017-10" db="EMBL/GenBank/DDBJ databases">
        <title>Whole genome sequencing of members of genus Pseudoxanthomonas.</title>
        <authorList>
            <person name="Kumar S."/>
            <person name="Bansal K."/>
            <person name="Kaur A."/>
            <person name="Patil P."/>
            <person name="Sharma S."/>
            <person name="Patil P.B."/>
        </authorList>
    </citation>
    <scope>NUCLEOTIDE SEQUENCE [LARGE SCALE GENOMIC DNA]</scope>
    <source>
        <strain evidence="2 3">DSM 17109</strain>
    </source>
</reference>
<keyword evidence="1" id="KW-0732">Signal</keyword>
<feature type="signal peptide" evidence="1">
    <location>
        <begin position="1"/>
        <end position="20"/>
    </location>
</feature>
<protein>
    <recommendedName>
        <fullName evidence="4">Chalcone isomerase domain-containing protein</fullName>
    </recommendedName>
</protein>
<dbReference type="RefSeq" id="WP_162339048.1">
    <property type="nucleotide sequence ID" value="NZ_JBHSRQ010000013.1"/>
</dbReference>
<organism evidence="2 3">
    <name type="scientific">Pseudoxanthomonas japonensis</name>
    <dbReference type="NCBI Taxonomy" id="69284"/>
    <lineage>
        <taxon>Bacteria</taxon>
        <taxon>Pseudomonadati</taxon>
        <taxon>Pseudomonadota</taxon>
        <taxon>Gammaproteobacteria</taxon>
        <taxon>Lysobacterales</taxon>
        <taxon>Lysobacteraceae</taxon>
        <taxon>Pseudoxanthomonas</taxon>
    </lineage>
</organism>